<reference key="1">
    <citation type="submission" date="2019-01" db="UniProtKB">
        <authorList>
            <consortium name="RefSeq"/>
        </authorList>
    </citation>
    <scope>IDENTIFICATION</scope>
</reference>
<sequence length="382" mass="41983">MLEGVGLQGSGRQMVGSSHIHREKVSKQDVAPMTHEGTSNSPMDQMSSTLGWQEPLDNRAGTECPRDQDDILLCEDVQQQDEDLSAEEIIFLREFPIIKEELEVTIRKLHALADSIDTTHRTFTKTNMVATSLTVVSDAMSMLGLVLAPATVGGSLALSAAGKVLGTAVGFTSIFINIMEHRQNQKAQTHASTLVPTHDHEVNEAQGKKVFYVLSVGKKAYDYGSNISDVKKNIRACQIARAHPRLATAAKRLLTTGQVSARRSMQLQRAFKGTIVLMEKNVRMLCSAMAGFSLCQNVVTLRSNWKQLKEGEGSKMAEELRAHARELERKLMELTQLRESLQQNSSKRKGQGAHLWAEPLGLWLDPQAGVGKQVPRSSSGAE</sequence>
<dbReference type="RefSeq" id="XP_025737771.1">
    <property type="nucleotide sequence ID" value="XM_025881986.1"/>
</dbReference>
<dbReference type="GO" id="GO:0006869">
    <property type="term" value="P:lipid transport"/>
    <property type="evidence" value="ECO:0007669"/>
    <property type="project" value="InterPro"/>
</dbReference>
<gene>
    <name evidence="5" type="primary">LOC112831640</name>
</gene>
<feature type="coiled-coil region" evidence="2">
    <location>
        <begin position="317"/>
        <end position="344"/>
    </location>
</feature>
<evidence type="ECO:0000256" key="2">
    <source>
        <dbReference type="SAM" id="Coils"/>
    </source>
</evidence>
<reference evidence="5" key="2">
    <citation type="submission" date="2025-08" db="UniProtKB">
        <authorList>
            <consortium name="RefSeq"/>
        </authorList>
    </citation>
    <scope>IDENTIFICATION</scope>
    <source>
        <tissue evidence="5">Blood</tissue>
    </source>
</reference>
<dbReference type="Pfam" id="PF05461">
    <property type="entry name" value="ApoL"/>
    <property type="match status" value="1"/>
</dbReference>
<dbReference type="GO" id="GO:0016020">
    <property type="term" value="C:membrane"/>
    <property type="evidence" value="ECO:0007669"/>
    <property type="project" value="TreeGrafter"/>
</dbReference>
<dbReference type="GO" id="GO:0042157">
    <property type="term" value="P:lipoprotein metabolic process"/>
    <property type="evidence" value="ECO:0007669"/>
    <property type="project" value="InterPro"/>
</dbReference>
<evidence type="ECO:0000313" key="4">
    <source>
        <dbReference type="Proteomes" id="UP000286641"/>
    </source>
</evidence>
<dbReference type="PANTHER" id="PTHR14096:SF7">
    <property type="entry name" value="APOLIPOPROTEIN L6"/>
    <property type="match status" value="1"/>
</dbReference>
<feature type="region of interest" description="Disordered" evidence="3">
    <location>
        <begin position="1"/>
        <end position="46"/>
    </location>
</feature>
<dbReference type="GO" id="GO:0008289">
    <property type="term" value="F:lipid binding"/>
    <property type="evidence" value="ECO:0007669"/>
    <property type="project" value="InterPro"/>
</dbReference>
<name>A0A3Q7RBG3_CALUR</name>
<dbReference type="InParanoid" id="A0A3Q7RBG3"/>
<protein>
    <submittedName>
        <fullName evidence="5">Apolipoprotein L6-like isoform X1</fullName>
    </submittedName>
</protein>
<evidence type="ECO:0000256" key="1">
    <source>
        <dbReference type="ARBA" id="ARBA00010090"/>
    </source>
</evidence>
<feature type="compositionally biased region" description="Polar residues" evidence="3">
    <location>
        <begin position="36"/>
        <end position="46"/>
    </location>
</feature>
<dbReference type="InterPro" id="IPR008405">
    <property type="entry name" value="ApoL"/>
</dbReference>
<keyword evidence="2" id="KW-0175">Coiled coil</keyword>
<evidence type="ECO:0000313" key="5">
    <source>
        <dbReference type="RefSeq" id="XP_025737771.1"/>
    </source>
</evidence>
<dbReference type="Proteomes" id="UP000286641">
    <property type="component" value="Unplaced"/>
</dbReference>
<proteinExistence type="inferred from homology"/>
<keyword evidence="4" id="KW-1185">Reference proteome</keyword>
<dbReference type="GO" id="GO:0005576">
    <property type="term" value="C:extracellular region"/>
    <property type="evidence" value="ECO:0007669"/>
    <property type="project" value="InterPro"/>
</dbReference>
<comment type="similarity">
    <text evidence="1">Belongs to the apolipoprotein L family.</text>
</comment>
<evidence type="ECO:0000256" key="3">
    <source>
        <dbReference type="SAM" id="MobiDB-lite"/>
    </source>
</evidence>
<accession>A0A3Q7RBG3</accession>
<dbReference type="CTD" id="80830"/>
<dbReference type="PANTHER" id="PTHR14096">
    <property type="entry name" value="APOLIPOPROTEIN L"/>
    <property type="match status" value="1"/>
</dbReference>
<dbReference type="AlphaFoldDB" id="A0A3Q7RBG3"/>
<organism evidence="4 5">
    <name type="scientific">Callorhinus ursinus</name>
    <name type="common">Northern fur seal</name>
    <dbReference type="NCBI Taxonomy" id="34884"/>
    <lineage>
        <taxon>Eukaryota</taxon>
        <taxon>Metazoa</taxon>
        <taxon>Chordata</taxon>
        <taxon>Craniata</taxon>
        <taxon>Vertebrata</taxon>
        <taxon>Euteleostomi</taxon>
        <taxon>Mammalia</taxon>
        <taxon>Eutheria</taxon>
        <taxon>Laurasiatheria</taxon>
        <taxon>Carnivora</taxon>
        <taxon>Caniformia</taxon>
        <taxon>Pinnipedia</taxon>
        <taxon>Otariidae</taxon>
        <taxon>Callorhinus</taxon>
    </lineage>
</organism>